<evidence type="ECO:0000256" key="3">
    <source>
        <dbReference type="ARBA" id="ARBA00022737"/>
    </source>
</evidence>
<gene>
    <name evidence="5" type="ORF">QE152_g1369</name>
</gene>
<dbReference type="PANTHER" id="PTHR24366:SF136">
    <property type="entry name" value="KEKKON 1, ISOFORM B"/>
    <property type="match status" value="1"/>
</dbReference>
<dbReference type="InterPro" id="IPR001611">
    <property type="entry name" value="Leu-rich_rpt"/>
</dbReference>
<reference evidence="5 6" key="1">
    <citation type="journal article" date="2024" name="BMC Genomics">
        <title>De novo assembly and annotation of Popillia japonica's genome with initial clues to its potential as an invasive pest.</title>
        <authorList>
            <person name="Cucini C."/>
            <person name="Boschi S."/>
            <person name="Funari R."/>
            <person name="Cardaioli E."/>
            <person name="Iannotti N."/>
            <person name="Marturano G."/>
            <person name="Paoli F."/>
            <person name="Bruttini M."/>
            <person name="Carapelli A."/>
            <person name="Frati F."/>
            <person name="Nardi F."/>
        </authorList>
    </citation>
    <scope>NUCLEOTIDE SEQUENCE [LARGE SCALE GENOMIC DNA]</scope>
    <source>
        <strain evidence="5">DMR45628</strain>
    </source>
</reference>
<evidence type="ECO:0000259" key="4">
    <source>
        <dbReference type="SMART" id="SM00082"/>
    </source>
</evidence>
<keyword evidence="6" id="KW-1185">Reference proteome</keyword>
<dbReference type="PROSITE" id="PS51450">
    <property type="entry name" value="LRR"/>
    <property type="match status" value="2"/>
</dbReference>
<keyword evidence="2" id="KW-0732">Signal</keyword>
<evidence type="ECO:0000256" key="2">
    <source>
        <dbReference type="ARBA" id="ARBA00022729"/>
    </source>
</evidence>
<dbReference type="AlphaFoldDB" id="A0AAW1N7R1"/>
<dbReference type="GO" id="GO:0071944">
    <property type="term" value="C:cell periphery"/>
    <property type="evidence" value="ECO:0007669"/>
    <property type="project" value="UniProtKB-ARBA"/>
</dbReference>
<dbReference type="SUPFAM" id="SSF52058">
    <property type="entry name" value="L domain-like"/>
    <property type="match status" value="1"/>
</dbReference>
<keyword evidence="1" id="KW-0433">Leucine-rich repeat</keyword>
<protein>
    <submittedName>
        <fullName evidence="5">Leucine rich repeat</fullName>
    </submittedName>
</protein>
<dbReference type="Pfam" id="PF00560">
    <property type="entry name" value="LRR_1"/>
    <property type="match status" value="2"/>
</dbReference>
<evidence type="ECO:0000313" key="6">
    <source>
        <dbReference type="Proteomes" id="UP001458880"/>
    </source>
</evidence>
<dbReference type="InterPro" id="IPR003591">
    <property type="entry name" value="Leu-rich_rpt_typical-subtyp"/>
</dbReference>
<dbReference type="SMART" id="SM00369">
    <property type="entry name" value="LRR_TYP"/>
    <property type="match status" value="6"/>
</dbReference>
<dbReference type="PANTHER" id="PTHR24366">
    <property type="entry name" value="IG(IMMUNOGLOBULIN) AND LRR(LEUCINE RICH REPEAT) DOMAINS"/>
    <property type="match status" value="1"/>
</dbReference>
<dbReference type="EMBL" id="JASPKY010000008">
    <property type="protein sequence ID" value="KAK9754358.1"/>
    <property type="molecule type" value="Genomic_DNA"/>
</dbReference>
<proteinExistence type="predicted"/>
<name>A0AAW1N7R1_POPJA</name>
<dbReference type="Pfam" id="PF13855">
    <property type="entry name" value="LRR_8"/>
    <property type="match status" value="1"/>
</dbReference>
<dbReference type="InterPro" id="IPR000483">
    <property type="entry name" value="Cys-rich_flank_reg_C"/>
</dbReference>
<evidence type="ECO:0000256" key="1">
    <source>
        <dbReference type="ARBA" id="ARBA00022614"/>
    </source>
</evidence>
<organism evidence="5 6">
    <name type="scientific">Popillia japonica</name>
    <name type="common">Japanese beetle</name>
    <dbReference type="NCBI Taxonomy" id="7064"/>
    <lineage>
        <taxon>Eukaryota</taxon>
        <taxon>Metazoa</taxon>
        <taxon>Ecdysozoa</taxon>
        <taxon>Arthropoda</taxon>
        <taxon>Hexapoda</taxon>
        <taxon>Insecta</taxon>
        <taxon>Pterygota</taxon>
        <taxon>Neoptera</taxon>
        <taxon>Endopterygota</taxon>
        <taxon>Coleoptera</taxon>
        <taxon>Polyphaga</taxon>
        <taxon>Scarabaeiformia</taxon>
        <taxon>Scarabaeidae</taxon>
        <taxon>Rutelinae</taxon>
        <taxon>Popillia</taxon>
    </lineage>
</organism>
<feature type="domain" description="LRRCT" evidence="4">
    <location>
        <begin position="229"/>
        <end position="280"/>
    </location>
</feature>
<sequence length="294" mass="32943">MLILNKCYSCGALSLFLTFLSVMLELTAGMGGLSVMLELTAGMGGTCPSVCMCKWKDSETQVLDLSGNNLQILPRETFYKTGLNLQILPRETFYKTGLVNLQRVFLRNCRIGQIDDQAFKGLTNLIELDLSQNLLTSVPSGTFRDIPSLRDLILSSNPIQKIDSHAFKMVPALIKLDLSNCELQTVAPRAFEGIEALGLLKLNRNRLTELRPKTVEILSRLNGVELHDNPWHCDCRLRAVKEWITQHNIPCPIAPICSSGPERVLFKNFAELHVDDFACKPDILPVNRILRNCM</sequence>
<dbReference type="Proteomes" id="UP001458880">
    <property type="component" value="Unassembled WGS sequence"/>
</dbReference>
<evidence type="ECO:0000313" key="5">
    <source>
        <dbReference type="EMBL" id="KAK9754358.1"/>
    </source>
</evidence>
<dbReference type="SMART" id="SM00082">
    <property type="entry name" value="LRRCT"/>
    <property type="match status" value="1"/>
</dbReference>
<dbReference type="Gene3D" id="3.80.10.10">
    <property type="entry name" value="Ribonuclease Inhibitor"/>
    <property type="match status" value="2"/>
</dbReference>
<comment type="caution">
    <text evidence="5">The sequence shown here is derived from an EMBL/GenBank/DDBJ whole genome shotgun (WGS) entry which is preliminary data.</text>
</comment>
<keyword evidence="3" id="KW-0677">Repeat</keyword>
<dbReference type="InterPro" id="IPR032675">
    <property type="entry name" value="LRR_dom_sf"/>
</dbReference>
<accession>A0AAW1N7R1</accession>